<dbReference type="InterPro" id="IPR036388">
    <property type="entry name" value="WH-like_DNA-bd_sf"/>
</dbReference>
<dbReference type="Proteomes" id="UP000298653">
    <property type="component" value="Chromosome"/>
</dbReference>
<evidence type="ECO:0000259" key="7">
    <source>
        <dbReference type="PROSITE" id="PS51372"/>
    </source>
</evidence>
<evidence type="ECO:0000256" key="2">
    <source>
        <dbReference type="ARBA" id="ARBA00022737"/>
    </source>
</evidence>
<dbReference type="Gene3D" id="3.40.50.2300">
    <property type="match status" value="1"/>
</dbReference>
<dbReference type="InterPro" id="IPR013011">
    <property type="entry name" value="PTS_EIIB_2"/>
</dbReference>
<protein>
    <submittedName>
        <fullName evidence="8">Mannitol operon activator, BglG family</fullName>
    </submittedName>
</protein>
<dbReference type="PANTHER" id="PTHR30185:SF18">
    <property type="entry name" value="TRANSCRIPTIONAL REGULATOR MTLR"/>
    <property type="match status" value="1"/>
</dbReference>
<dbReference type="InterPro" id="IPR007737">
    <property type="entry name" value="Mga_HTH"/>
</dbReference>
<sequence>MVISDRAKEIIEYLLDATGYVKVSEIAKELGVTERTVYREMPEINEIIESCDLKLESESGRGMQIYGSLYNMKRLESLFEESKVEQNYTAKERNDLILLLLLHENDYVKTQSLAIDLNTSTQTIRNSLRQLQNFLENDDITLITKRSEGVILEGKEISKRHLLISILLRNIPLDNFFEWMKNKKYKNCAFIDLLIRWDYEDTLAVIYDFLNPLISKKRLNISDKEFQEFLFLLCIFIKRHSLINENGEELKLSVDIPNPEQELYKSIKHLLEHKFQIKLYDPELNYFNWMINLYTGRTHYHVSNDSSILKQLDLVTQMIAKVEERFGFPYSEDENLAENLMLHINMALERIRSGMNVSNPLNDDIYQSHPKLYDIVKQSFIEVFKHSSVPVPDDEIGYIVIYFIASMEYLTKQSIAVLVVCASGMGSSKMLRSRLEREFAEIDVEKIISLHKLSEENLSRYDLIISTVPLSLSEDKYICVSPLLNDRDKEETRKRIKHLNKKGEHHE</sequence>
<dbReference type="KEGG" id="arf:AR1Y2_0016"/>
<accession>A0A4V1EFR2</accession>
<keyword evidence="9" id="KW-1185">Reference proteome</keyword>
<reference evidence="8 9" key="1">
    <citation type="submission" date="2019-05" db="EMBL/GenBank/DDBJ databases">
        <title>Complete genome sequencing of Anaerostipes rhamnosivorans.</title>
        <authorList>
            <person name="Bui T.P.N."/>
            <person name="de Vos W.M."/>
        </authorList>
    </citation>
    <scope>NUCLEOTIDE SEQUENCE [LARGE SCALE GENOMIC DNA]</scope>
    <source>
        <strain evidence="8 9">1y2</strain>
    </source>
</reference>
<evidence type="ECO:0000259" key="6">
    <source>
        <dbReference type="PROSITE" id="PS51099"/>
    </source>
</evidence>
<dbReference type="GO" id="GO:0008982">
    <property type="term" value="F:protein-N(PI)-phosphohistidine-sugar phosphotransferase activity"/>
    <property type="evidence" value="ECO:0007669"/>
    <property type="project" value="InterPro"/>
</dbReference>
<keyword evidence="1" id="KW-0808">Transferase</keyword>
<dbReference type="GO" id="GO:0006355">
    <property type="term" value="P:regulation of DNA-templated transcription"/>
    <property type="evidence" value="ECO:0007669"/>
    <property type="project" value="InterPro"/>
</dbReference>
<dbReference type="PANTHER" id="PTHR30185">
    <property type="entry name" value="CRYPTIC BETA-GLUCOSIDE BGL OPERON ANTITERMINATOR"/>
    <property type="match status" value="1"/>
</dbReference>
<dbReference type="AlphaFoldDB" id="A0A4V1EFR2"/>
<keyword evidence="5" id="KW-0804">Transcription</keyword>
<keyword evidence="2" id="KW-0677">Repeat</keyword>
<dbReference type="RefSeq" id="WP_137327139.1">
    <property type="nucleotide sequence ID" value="NZ_CP040058.1"/>
</dbReference>
<feature type="domain" description="PRD" evidence="7">
    <location>
        <begin position="306"/>
        <end position="413"/>
    </location>
</feature>
<keyword evidence="4" id="KW-0010">Activator</keyword>
<dbReference type="Gene3D" id="1.10.10.10">
    <property type="entry name" value="Winged helix-like DNA-binding domain superfamily/Winged helix DNA-binding domain"/>
    <property type="match status" value="2"/>
</dbReference>
<dbReference type="Pfam" id="PF00874">
    <property type="entry name" value="PRD"/>
    <property type="match status" value="1"/>
</dbReference>
<dbReference type="PROSITE" id="PS51099">
    <property type="entry name" value="PTS_EIIB_TYPE_2"/>
    <property type="match status" value="1"/>
</dbReference>
<dbReference type="EMBL" id="CP040058">
    <property type="protein sequence ID" value="QCP33470.1"/>
    <property type="molecule type" value="Genomic_DNA"/>
</dbReference>
<evidence type="ECO:0000256" key="4">
    <source>
        <dbReference type="ARBA" id="ARBA00023159"/>
    </source>
</evidence>
<dbReference type="OrthoDB" id="3175596at2"/>
<evidence type="ECO:0000256" key="3">
    <source>
        <dbReference type="ARBA" id="ARBA00023015"/>
    </source>
</evidence>
<evidence type="ECO:0000256" key="1">
    <source>
        <dbReference type="ARBA" id="ARBA00022679"/>
    </source>
</evidence>
<name>A0A4V1EFR2_9FIRM</name>
<dbReference type="GO" id="GO:0009401">
    <property type="term" value="P:phosphoenolpyruvate-dependent sugar phosphotransferase system"/>
    <property type="evidence" value="ECO:0007669"/>
    <property type="project" value="InterPro"/>
</dbReference>
<evidence type="ECO:0000256" key="5">
    <source>
        <dbReference type="ARBA" id="ARBA00023163"/>
    </source>
</evidence>
<dbReference type="InterPro" id="IPR003501">
    <property type="entry name" value="PTS_EIIB_2/3"/>
</dbReference>
<dbReference type="Pfam" id="PF08279">
    <property type="entry name" value="HTH_11"/>
    <property type="match status" value="1"/>
</dbReference>
<dbReference type="Pfam" id="PF02302">
    <property type="entry name" value="PTS_IIB"/>
    <property type="match status" value="1"/>
</dbReference>
<dbReference type="CDD" id="cd05568">
    <property type="entry name" value="PTS_IIB_bgl_like"/>
    <property type="match status" value="1"/>
</dbReference>
<dbReference type="InterPro" id="IPR036634">
    <property type="entry name" value="PRD_sf"/>
</dbReference>
<evidence type="ECO:0000313" key="9">
    <source>
        <dbReference type="Proteomes" id="UP000298653"/>
    </source>
</evidence>
<dbReference type="InterPro" id="IPR011608">
    <property type="entry name" value="PRD"/>
</dbReference>
<dbReference type="InterPro" id="IPR013196">
    <property type="entry name" value="HTH_11"/>
</dbReference>
<keyword evidence="3" id="KW-0805">Transcription regulation</keyword>
<feature type="domain" description="PTS EIIB type-2" evidence="6">
    <location>
        <begin position="415"/>
        <end position="504"/>
    </location>
</feature>
<dbReference type="Gene3D" id="1.10.1790.10">
    <property type="entry name" value="PRD domain"/>
    <property type="match status" value="1"/>
</dbReference>
<dbReference type="SUPFAM" id="SSF46785">
    <property type="entry name" value="Winged helix' DNA-binding domain"/>
    <property type="match status" value="1"/>
</dbReference>
<gene>
    <name evidence="8" type="ORF">AR1Y2_0016</name>
</gene>
<evidence type="ECO:0000313" key="8">
    <source>
        <dbReference type="EMBL" id="QCP33470.1"/>
    </source>
</evidence>
<dbReference type="InterPro" id="IPR050661">
    <property type="entry name" value="BglG_antiterminators"/>
</dbReference>
<dbReference type="PROSITE" id="PS51372">
    <property type="entry name" value="PRD_2"/>
    <property type="match status" value="1"/>
</dbReference>
<organism evidence="8 9">
    <name type="scientific">Anaerostipes rhamnosivorans</name>
    <dbReference type="NCBI Taxonomy" id="1229621"/>
    <lineage>
        <taxon>Bacteria</taxon>
        <taxon>Bacillati</taxon>
        <taxon>Bacillota</taxon>
        <taxon>Clostridia</taxon>
        <taxon>Lachnospirales</taxon>
        <taxon>Lachnospiraceae</taxon>
        <taxon>Anaerostipes</taxon>
    </lineage>
</organism>
<dbReference type="InterPro" id="IPR036095">
    <property type="entry name" value="PTS_EIIB-like_sf"/>
</dbReference>
<dbReference type="Pfam" id="PF05043">
    <property type="entry name" value="Mga"/>
    <property type="match status" value="1"/>
</dbReference>
<dbReference type="SUPFAM" id="SSF52794">
    <property type="entry name" value="PTS system IIB component-like"/>
    <property type="match status" value="1"/>
</dbReference>
<dbReference type="SUPFAM" id="SSF63520">
    <property type="entry name" value="PTS-regulatory domain, PRD"/>
    <property type="match status" value="1"/>
</dbReference>
<dbReference type="InterPro" id="IPR036390">
    <property type="entry name" value="WH_DNA-bd_sf"/>
</dbReference>
<proteinExistence type="predicted"/>